<protein>
    <submittedName>
        <fullName evidence="1">DUF2255 family protein</fullName>
    </submittedName>
</protein>
<sequence length="122" mass="13341">MPWEASIAADLAGAREIDVIVPAPERPVVRAPIWIVAVDGDLYVRSWKGEAGRWYRRAHRYGTGSLAMAGREHPVRFVPAAEPGLDARIDQAYLHKYGDSSYAPAMTRPPAAGTTMRVEPAS</sequence>
<dbReference type="Proteomes" id="UP001241758">
    <property type="component" value="Unassembled WGS sequence"/>
</dbReference>
<evidence type="ECO:0000313" key="1">
    <source>
        <dbReference type="EMBL" id="MDI6103033.1"/>
    </source>
</evidence>
<gene>
    <name evidence="1" type="ORF">QLQ12_30905</name>
</gene>
<dbReference type="RefSeq" id="WP_282764037.1">
    <property type="nucleotide sequence ID" value="NZ_JASCTH010000023.1"/>
</dbReference>
<reference evidence="1 2" key="1">
    <citation type="submission" date="2023-05" db="EMBL/GenBank/DDBJ databases">
        <title>Actinoplanes sp. NEAU-A12 genome sequencing.</title>
        <authorList>
            <person name="Wang Z.-S."/>
        </authorList>
    </citation>
    <scope>NUCLEOTIDE SEQUENCE [LARGE SCALE GENOMIC DNA]</scope>
    <source>
        <strain evidence="1 2">NEAU-A12</strain>
    </source>
</reference>
<dbReference type="InterPro" id="IPR016888">
    <property type="entry name" value="UCP028498"/>
</dbReference>
<dbReference type="Pfam" id="PF10012">
    <property type="entry name" value="DUF2255"/>
    <property type="match status" value="1"/>
</dbReference>
<keyword evidence="2" id="KW-1185">Reference proteome</keyword>
<proteinExistence type="predicted"/>
<organism evidence="1 2">
    <name type="scientific">Actinoplanes sandaracinus</name>
    <dbReference type="NCBI Taxonomy" id="3045177"/>
    <lineage>
        <taxon>Bacteria</taxon>
        <taxon>Bacillati</taxon>
        <taxon>Actinomycetota</taxon>
        <taxon>Actinomycetes</taxon>
        <taxon>Micromonosporales</taxon>
        <taxon>Micromonosporaceae</taxon>
        <taxon>Actinoplanes</taxon>
    </lineage>
</organism>
<dbReference type="EMBL" id="JASCTH010000023">
    <property type="protein sequence ID" value="MDI6103033.1"/>
    <property type="molecule type" value="Genomic_DNA"/>
</dbReference>
<accession>A0ABT6WTH8</accession>
<comment type="caution">
    <text evidence="1">The sequence shown here is derived from an EMBL/GenBank/DDBJ whole genome shotgun (WGS) entry which is preliminary data.</text>
</comment>
<evidence type="ECO:0000313" key="2">
    <source>
        <dbReference type="Proteomes" id="UP001241758"/>
    </source>
</evidence>
<name>A0ABT6WTH8_9ACTN</name>